<organism evidence="1 2">
    <name type="scientific">Anaerobacillus arseniciselenatis</name>
    <dbReference type="NCBI Taxonomy" id="85682"/>
    <lineage>
        <taxon>Bacteria</taxon>
        <taxon>Bacillati</taxon>
        <taxon>Bacillota</taxon>
        <taxon>Bacilli</taxon>
        <taxon>Bacillales</taxon>
        <taxon>Bacillaceae</taxon>
        <taxon>Anaerobacillus</taxon>
    </lineage>
</organism>
<dbReference type="AlphaFoldDB" id="A0A1S2LJB3"/>
<evidence type="ECO:0000313" key="1">
    <source>
        <dbReference type="EMBL" id="OIJ12618.1"/>
    </source>
</evidence>
<gene>
    <name evidence="1" type="ORF">BKP35_10545</name>
</gene>
<dbReference type="Proteomes" id="UP000180098">
    <property type="component" value="Unassembled WGS sequence"/>
</dbReference>
<dbReference type="RefSeq" id="WP_071313316.1">
    <property type="nucleotide sequence ID" value="NZ_MLQQ01000019.1"/>
</dbReference>
<evidence type="ECO:0000313" key="2">
    <source>
        <dbReference type="Proteomes" id="UP000180098"/>
    </source>
</evidence>
<proteinExistence type="predicted"/>
<comment type="caution">
    <text evidence="1">The sequence shown here is derived from an EMBL/GenBank/DDBJ whole genome shotgun (WGS) entry which is preliminary data.</text>
</comment>
<dbReference type="EMBL" id="MLQQ01000019">
    <property type="protein sequence ID" value="OIJ12618.1"/>
    <property type="molecule type" value="Genomic_DNA"/>
</dbReference>
<protein>
    <submittedName>
        <fullName evidence="1">Uncharacterized protein</fullName>
    </submittedName>
</protein>
<accession>A0A1S2LJB3</accession>
<name>A0A1S2LJB3_9BACI</name>
<sequence length="173" mass="19862">MGKKNIERVKLCGVELNEDFVVISKFTIDEDCMFMPYEEDMDLTNEHVLETVFSKELVEFVYDVGPSINISLAVALGLGVIQSLSDGSKYLYHADVIDDDDRQSHEMLRLGMYYQIMNPDYDDRRLDYLMNVSGGEFYLSTLLFTDTIEPLEKLRAIFATKKGERNNVVGFVK</sequence>
<dbReference type="OrthoDB" id="2720921at2"/>
<reference evidence="1 2" key="1">
    <citation type="submission" date="2016-10" db="EMBL/GenBank/DDBJ databases">
        <title>Draft genome sequences of four alkaliphilic bacteria belonging to the Anaerobacillus genus.</title>
        <authorList>
            <person name="Bassil N.M."/>
            <person name="Lloyd J.R."/>
        </authorList>
    </citation>
    <scope>NUCLEOTIDE SEQUENCE [LARGE SCALE GENOMIC DNA]</scope>
    <source>
        <strain evidence="1 2">DSM 15340</strain>
    </source>
</reference>
<keyword evidence="2" id="KW-1185">Reference proteome</keyword>